<dbReference type="Proteomes" id="UP000613160">
    <property type="component" value="Unassembled WGS sequence"/>
</dbReference>
<evidence type="ECO:0008006" key="4">
    <source>
        <dbReference type="Google" id="ProtNLM"/>
    </source>
</evidence>
<reference evidence="2" key="1">
    <citation type="journal article" date="2014" name="Int. J. Syst. Evol. Microbiol.">
        <title>Complete genome sequence of Corynebacterium casei LMG S-19264T (=DSM 44701T), isolated from a smear-ripened cheese.</title>
        <authorList>
            <consortium name="US DOE Joint Genome Institute (JGI-PGF)"/>
            <person name="Walter F."/>
            <person name="Albersmeier A."/>
            <person name="Kalinowski J."/>
            <person name="Ruckert C."/>
        </authorList>
    </citation>
    <scope>NUCLEOTIDE SEQUENCE</scope>
    <source>
        <strain evidence="2">CGMCC 1.15493</strain>
    </source>
</reference>
<keyword evidence="3" id="KW-1185">Reference proteome</keyword>
<dbReference type="AlphaFoldDB" id="A0A916YB95"/>
<organism evidence="2 3">
    <name type="scientific">Aureimonas glaciei</name>
    <dbReference type="NCBI Taxonomy" id="1776957"/>
    <lineage>
        <taxon>Bacteria</taxon>
        <taxon>Pseudomonadati</taxon>
        <taxon>Pseudomonadota</taxon>
        <taxon>Alphaproteobacteria</taxon>
        <taxon>Hyphomicrobiales</taxon>
        <taxon>Aurantimonadaceae</taxon>
        <taxon>Aureimonas</taxon>
    </lineage>
</organism>
<dbReference type="SUPFAM" id="SSF53850">
    <property type="entry name" value="Periplasmic binding protein-like II"/>
    <property type="match status" value="1"/>
</dbReference>
<feature type="chain" id="PRO_5037064729" description="Solute-binding protein family 3/N-terminal domain-containing protein" evidence="1">
    <location>
        <begin position="24"/>
        <end position="172"/>
    </location>
</feature>
<keyword evidence="1" id="KW-0732">Signal</keyword>
<evidence type="ECO:0000256" key="1">
    <source>
        <dbReference type="SAM" id="SignalP"/>
    </source>
</evidence>
<feature type="signal peptide" evidence="1">
    <location>
        <begin position="1"/>
        <end position="23"/>
    </location>
</feature>
<dbReference type="EMBL" id="BMJJ01000014">
    <property type="protein sequence ID" value="GGD37988.1"/>
    <property type="molecule type" value="Genomic_DNA"/>
</dbReference>
<evidence type="ECO:0000313" key="2">
    <source>
        <dbReference type="EMBL" id="GGD37988.1"/>
    </source>
</evidence>
<comment type="caution">
    <text evidence="2">The sequence shown here is derived from an EMBL/GenBank/DDBJ whole genome shotgun (WGS) entry which is preliminary data.</text>
</comment>
<accession>A0A916YB95</accession>
<evidence type="ECO:0000313" key="3">
    <source>
        <dbReference type="Proteomes" id="UP000613160"/>
    </source>
</evidence>
<gene>
    <name evidence="2" type="ORF">GCM10011335_45850</name>
</gene>
<dbReference type="Gene3D" id="3.40.190.10">
    <property type="entry name" value="Periplasmic binding protein-like II"/>
    <property type="match status" value="2"/>
</dbReference>
<sequence length="172" mass="18096">MNGFRISLRLVAAVLSFAGTAHAQDREFGGSIELVDPNVVRVCADPSNLPFSNDKGAGFENALADFVAAKLGRKSVSYSFFPQATGFVRMTLGASACDIIMSYPQGDDLVQNTNGYYRTAYSLVVPKDGPLAGVTTIEDPLLKDKVTGVVAGTPPGTYMARAGLIGKARAIS</sequence>
<protein>
    <recommendedName>
        <fullName evidence="4">Solute-binding protein family 3/N-terminal domain-containing protein</fullName>
    </recommendedName>
</protein>
<name>A0A916YB95_9HYPH</name>
<proteinExistence type="predicted"/>
<reference evidence="2" key="2">
    <citation type="submission" date="2020-09" db="EMBL/GenBank/DDBJ databases">
        <authorList>
            <person name="Sun Q."/>
            <person name="Zhou Y."/>
        </authorList>
    </citation>
    <scope>NUCLEOTIDE SEQUENCE</scope>
    <source>
        <strain evidence="2">CGMCC 1.15493</strain>
    </source>
</reference>